<dbReference type="PANTHER" id="PTHR45931">
    <property type="entry name" value="SI:CH211-59O9.10"/>
    <property type="match status" value="1"/>
</dbReference>
<dbReference type="SUPFAM" id="SSF57850">
    <property type="entry name" value="RING/U-box"/>
    <property type="match status" value="1"/>
</dbReference>
<dbReference type="GO" id="GO:0005634">
    <property type="term" value="C:nucleus"/>
    <property type="evidence" value="ECO:0007669"/>
    <property type="project" value="TreeGrafter"/>
</dbReference>
<evidence type="ECO:0000256" key="4">
    <source>
        <dbReference type="PROSITE-ProRule" id="PRU00175"/>
    </source>
</evidence>
<dbReference type="PANTHER" id="PTHR45931:SF16">
    <property type="entry name" value="RING_U-BOX SUPERFAMILY PROTEIN"/>
    <property type="match status" value="1"/>
</dbReference>
<evidence type="ECO:0000256" key="2">
    <source>
        <dbReference type="ARBA" id="ARBA00022771"/>
    </source>
</evidence>
<feature type="domain" description="RING-type" evidence="5">
    <location>
        <begin position="55"/>
        <end position="96"/>
    </location>
</feature>
<accession>W9RM01</accession>
<dbReference type="EMBL" id="KE344390">
    <property type="protein sequence ID" value="EXB59768.1"/>
    <property type="molecule type" value="Genomic_DNA"/>
</dbReference>
<dbReference type="GO" id="GO:0006511">
    <property type="term" value="P:ubiquitin-dependent protein catabolic process"/>
    <property type="evidence" value="ECO:0007669"/>
    <property type="project" value="TreeGrafter"/>
</dbReference>
<dbReference type="InterPro" id="IPR001841">
    <property type="entry name" value="Znf_RING"/>
</dbReference>
<dbReference type="AlphaFoldDB" id="W9RM01"/>
<sequence>MTAISSRPNCPIEMSFDLDEALTLPQDIPSRRSSAVSNSSAVVSMSTAVAPVNACSVCMEGFEPGEGGKQVPCGHVYHEACISEWFVHHNSCPNCRYKIFQEN</sequence>
<name>W9RM01_9ROSA</name>
<dbReference type="Pfam" id="PF13639">
    <property type="entry name" value="zf-RING_2"/>
    <property type="match status" value="1"/>
</dbReference>
<dbReference type="InterPro" id="IPR051834">
    <property type="entry name" value="RING_finger_E3_ligase"/>
</dbReference>
<keyword evidence="3" id="KW-0862">Zinc</keyword>
<evidence type="ECO:0000313" key="6">
    <source>
        <dbReference type="EMBL" id="EXB59768.1"/>
    </source>
</evidence>
<keyword evidence="7" id="KW-1185">Reference proteome</keyword>
<evidence type="ECO:0000259" key="5">
    <source>
        <dbReference type="PROSITE" id="PS50089"/>
    </source>
</evidence>
<protein>
    <submittedName>
        <fullName evidence="6">E3 ubiquitin-protein ligase RING1-like protein</fullName>
    </submittedName>
</protein>
<dbReference type="GO" id="GO:0008270">
    <property type="term" value="F:zinc ion binding"/>
    <property type="evidence" value="ECO:0007669"/>
    <property type="project" value="UniProtKB-KW"/>
</dbReference>
<evidence type="ECO:0000256" key="1">
    <source>
        <dbReference type="ARBA" id="ARBA00022723"/>
    </source>
</evidence>
<organism evidence="6 7">
    <name type="scientific">Morus notabilis</name>
    <dbReference type="NCBI Taxonomy" id="981085"/>
    <lineage>
        <taxon>Eukaryota</taxon>
        <taxon>Viridiplantae</taxon>
        <taxon>Streptophyta</taxon>
        <taxon>Embryophyta</taxon>
        <taxon>Tracheophyta</taxon>
        <taxon>Spermatophyta</taxon>
        <taxon>Magnoliopsida</taxon>
        <taxon>eudicotyledons</taxon>
        <taxon>Gunneridae</taxon>
        <taxon>Pentapetalae</taxon>
        <taxon>rosids</taxon>
        <taxon>fabids</taxon>
        <taxon>Rosales</taxon>
        <taxon>Moraceae</taxon>
        <taxon>Moreae</taxon>
        <taxon>Morus</taxon>
    </lineage>
</organism>
<keyword evidence="2 4" id="KW-0863">Zinc-finger</keyword>
<reference evidence="7" key="1">
    <citation type="submission" date="2013-01" db="EMBL/GenBank/DDBJ databases">
        <title>Draft Genome Sequence of a Mulberry Tree, Morus notabilis C.K. Schneid.</title>
        <authorList>
            <person name="He N."/>
            <person name="Zhao S."/>
        </authorList>
    </citation>
    <scope>NUCLEOTIDE SEQUENCE</scope>
</reference>
<gene>
    <name evidence="6" type="ORF">L484_010879</name>
</gene>
<dbReference type="Proteomes" id="UP000030645">
    <property type="component" value="Unassembled WGS sequence"/>
</dbReference>
<evidence type="ECO:0000313" key="7">
    <source>
        <dbReference type="Proteomes" id="UP000030645"/>
    </source>
</evidence>
<dbReference type="eggNOG" id="KOG0800">
    <property type="taxonomic scope" value="Eukaryota"/>
</dbReference>
<dbReference type="InterPro" id="IPR013083">
    <property type="entry name" value="Znf_RING/FYVE/PHD"/>
</dbReference>
<dbReference type="GO" id="GO:0061630">
    <property type="term" value="F:ubiquitin protein ligase activity"/>
    <property type="evidence" value="ECO:0007669"/>
    <property type="project" value="TreeGrafter"/>
</dbReference>
<dbReference type="PROSITE" id="PS50089">
    <property type="entry name" value="ZF_RING_2"/>
    <property type="match status" value="1"/>
</dbReference>
<proteinExistence type="predicted"/>
<keyword evidence="1" id="KW-0479">Metal-binding</keyword>
<evidence type="ECO:0000256" key="3">
    <source>
        <dbReference type="ARBA" id="ARBA00022833"/>
    </source>
</evidence>
<dbReference type="SMART" id="SM00184">
    <property type="entry name" value="RING"/>
    <property type="match status" value="1"/>
</dbReference>
<dbReference type="Gene3D" id="3.30.40.10">
    <property type="entry name" value="Zinc/RING finger domain, C3HC4 (zinc finger)"/>
    <property type="match status" value="1"/>
</dbReference>